<dbReference type="EMBL" id="LSRX01000508">
    <property type="protein sequence ID" value="OLP95313.1"/>
    <property type="molecule type" value="Genomic_DNA"/>
</dbReference>
<dbReference type="AlphaFoldDB" id="A0A1Q9DJG3"/>
<sequence length="285" mass="30756">MDLDVSVRDGASKLCACSMTSMASYIGMDTSSRLTPLSSTPRSGVVGNSGDGRKAAGAAMVPMRRGAGTGIHLHCKLACPPGRRRRCPAYTISASLLYLPLPNKCAGGGAELALHKRFALVNSSTAQSHCGPALRGNAAPAYAFVVSPLAATVRTYPESFAAAALGQNERTAGNYARNGRRDVIVVSALTGEGRRQPSATTRDSPALAVAERRKCAAYPELYRRRPQRLRVLACEFRERLELRAGQALQGYRRQRFIVVLLWLWSPASLYSPSLWRPTLAPKRVL</sequence>
<name>A0A1Q9DJG3_SYMMI</name>
<evidence type="ECO:0000313" key="1">
    <source>
        <dbReference type="EMBL" id="OLP95313.1"/>
    </source>
</evidence>
<keyword evidence="2" id="KW-1185">Reference proteome</keyword>
<proteinExistence type="predicted"/>
<gene>
    <name evidence="1" type="ORF">AK812_SmicGene22578</name>
</gene>
<protein>
    <submittedName>
        <fullName evidence="1">Uncharacterized protein</fullName>
    </submittedName>
</protein>
<accession>A0A1Q9DJG3</accession>
<comment type="caution">
    <text evidence="1">The sequence shown here is derived from an EMBL/GenBank/DDBJ whole genome shotgun (WGS) entry which is preliminary data.</text>
</comment>
<organism evidence="1 2">
    <name type="scientific">Symbiodinium microadriaticum</name>
    <name type="common">Dinoflagellate</name>
    <name type="synonym">Zooxanthella microadriatica</name>
    <dbReference type="NCBI Taxonomy" id="2951"/>
    <lineage>
        <taxon>Eukaryota</taxon>
        <taxon>Sar</taxon>
        <taxon>Alveolata</taxon>
        <taxon>Dinophyceae</taxon>
        <taxon>Suessiales</taxon>
        <taxon>Symbiodiniaceae</taxon>
        <taxon>Symbiodinium</taxon>
    </lineage>
</organism>
<dbReference type="Proteomes" id="UP000186817">
    <property type="component" value="Unassembled WGS sequence"/>
</dbReference>
<evidence type="ECO:0000313" key="2">
    <source>
        <dbReference type="Proteomes" id="UP000186817"/>
    </source>
</evidence>
<reference evidence="1 2" key="1">
    <citation type="submission" date="2016-02" db="EMBL/GenBank/DDBJ databases">
        <title>Genome analysis of coral dinoflagellate symbionts highlights evolutionary adaptations to a symbiotic lifestyle.</title>
        <authorList>
            <person name="Aranda M."/>
            <person name="Li Y."/>
            <person name="Liew Y.J."/>
            <person name="Baumgarten S."/>
            <person name="Simakov O."/>
            <person name="Wilson M."/>
            <person name="Piel J."/>
            <person name="Ashoor H."/>
            <person name="Bougouffa S."/>
            <person name="Bajic V.B."/>
            <person name="Ryu T."/>
            <person name="Ravasi T."/>
            <person name="Bayer T."/>
            <person name="Micklem G."/>
            <person name="Kim H."/>
            <person name="Bhak J."/>
            <person name="Lajeunesse T.C."/>
            <person name="Voolstra C.R."/>
        </authorList>
    </citation>
    <scope>NUCLEOTIDE SEQUENCE [LARGE SCALE GENOMIC DNA]</scope>
    <source>
        <strain evidence="1 2">CCMP2467</strain>
    </source>
</reference>
<dbReference type="OrthoDB" id="10295202at2759"/>